<dbReference type="KEGG" id="bhl:Bache_2270"/>
<evidence type="ECO:0000313" key="1">
    <source>
        <dbReference type="EMBL" id="ADV44239.1"/>
    </source>
</evidence>
<dbReference type="HOGENOM" id="CLU_3395178_0_0_10"/>
<dbReference type="AlphaFoldDB" id="E6ST08"/>
<name>E6ST08_BACT6</name>
<protein>
    <submittedName>
        <fullName evidence="1">Uncharacterized protein</fullName>
    </submittedName>
</protein>
<dbReference type="Proteomes" id="UP000008630">
    <property type="component" value="Chromosome"/>
</dbReference>
<organism evidence="1 2">
    <name type="scientific">Bacteroides helcogenes (strain ATCC 35417 / DSM 20613 / JCM 6297 / CCUG 15421 / P 36-108)</name>
    <dbReference type="NCBI Taxonomy" id="693979"/>
    <lineage>
        <taxon>Bacteria</taxon>
        <taxon>Pseudomonadati</taxon>
        <taxon>Bacteroidota</taxon>
        <taxon>Bacteroidia</taxon>
        <taxon>Bacteroidales</taxon>
        <taxon>Bacteroidaceae</taxon>
        <taxon>Bacteroides</taxon>
    </lineage>
</organism>
<proteinExistence type="predicted"/>
<keyword evidence="2" id="KW-1185">Reference proteome</keyword>
<dbReference type="EMBL" id="CP002352">
    <property type="protein sequence ID" value="ADV44239.1"/>
    <property type="molecule type" value="Genomic_DNA"/>
</dbReference>
<dbReference type="STRING" id="693979.Bache_2270"/>
<sequence length="31" mass="3858">MLRSDTALSNNKYFKWKICIEITLYHYFCRV</sequence>
<accession>E6ST08</accession>
<evidence type="ECO:0000313" key="2">
    <source>
        <dbReference type="Proteomes" id="UP000008630"/>
    </source>
</evidence>
<reference evidence="1 2" key="2">
    <citation type="journal article" date="2011" name="Stand. Genomic Sci.">
        <title>Complete genome sequence of Bacteroides helcogenes type strain (P 36-108).</title>
        <authorList>
            <person name="Pati A."/>
            <person name="Gronow S."/>
            <person name="Zeytun A."/>
            <person name="Lapidus A."/>
            <person name="Nolan M."/>
            <person name="Hammon N."/>
            <person name="Deshpande S."/>
            <person name="Cheng J.F."/>
            <person name="Tapia R."/>
            <person name="Han C."/>
            <person name="Goodwin L."/>
            <person name="Pitluck S."/>
            <person name="Liolios K."/>
            <person name="Pagani I."/>
            <person name="Ivanova N."/>
            <person name="Mavromatis K."/>
            <person name="Chen A."/>
            <person name="Palaniappan K."/>
            <person name="Land M."/>
            <person name="Hauser L."/>
            <person name="Chang Y.J."/>
            <person name="Jeffries C.D."/>
            <person name="Detter J.C."/>
            <person name="Brambilla E."/>
            <person name="Rohde M."/>
            <person name="Goker M."/>
            <person name="Woyke T."/>
            <person name="Bristow J."/>
            <person name="Eisen J.A."/>
            <person name="Markowitz V."/>
            <person name="Hugenholtz P."/>
            <person name="Kyrpides N.C."/>
            <person name="Klenk H.P."/>
            <person name="Lucas S."/>
        </authorList>
    </citation>
    <scope>NUCLEOTIDE SEQUENCE [LARGE SCALE GENOMIC DNA]</scope>
    <source>
        <strain evidence="2">ATCC 35417 / DSM 20613 / JCM 6297 / CCUG 15421 / P 36-108</strain>
    </source>
</reference>
<gene>
    <name evidence="1" type="ordered locus">Bache_2270</name>
</gene>
<reference key="1">
    <citation type="submission" date="2010-11" db="EMBL/GenBank/DDBJ databases">
        <title>The complete genome of Bacteroides helcogenes P 36-108.</title>
        <authorList>
            <consortium name="US DOE Joint Genome Institute (JGI-PGF)"/>
            <person name="Lucas S."/>
            <person name="Copeland A."/>
            <person name="Lapidus A."/>
            <person name="Bruce D."/>
            <person name="Goodwin L."/>
            <person name="Pitluck S."/>
            <person name="Kyrpides N."/>
            <person name="Mavromatis K."/>
            <person name="Ivanova N."/>
            <person name="Zeytun A."/>
            <person name="Brettin T."/>
            <person name="Detter J.C."/>
            <person name="Tapia R."/>
            <person name="Han C."/>
            <person name="Land M."/>
            <person name="Hauser L."/>
            <person name="Markowitz V."/>
            <person name="Cheng J.-F."/>
            <person name="Hugenholtz P."/>
            <person name="Woyke T."/>
            <person name="Wu D."/>
            <person name="Gronow S."/>
            <person name="Wellnitz S."/>
            <person name="Brambilla E."/>
            <person name="Klenk H.-P."/>
            <person name="Eisen J.A."/>
        </authorList>
    </citation>
    <scope>NUCLEOTIDE SEQUENCE</scope>
    <source>
        <strain>P 36-108</strain>
    </source>
</reference>